<dbReference type="Pfam" id="PF03308">
    <property type="entry name" value="MeaB"/>
    <property type="match status" value="1"/>
</dbReference>
<dbReference type="InterPro" id="IPR052040">
    <property type="entry name" value="GTPase/Isobutyryl-CoA_mutase"/>
</dbReference>
<dbReference type="EMBL" id="JADPIE010000004">
    <property type="protein sequence ID" value="MBF8437182.1"/>
    <property type="molecule type" value="Genomic_DNA"/>
</dbReference>
<dbReference type="InterPro" id="IPR027417">
    <property type="entry name" value="P-loop_NTPase"/>
</dbReference>
<accession>A0A931AQP2</accession>
<evidence type="ECO:0000313" key="6">
    <source>
        <dbReference type="EMBL" id="MBF8437182.1"/>
    </source>
</evidence>
<evidence type="ECO:0000256" key="3">
    <source>
        <dbReference type="ARBA" id="ARBA00022801"/>
    </source>
</evidence>
<evidence type="ECO:0000256" key="2">
    <source>
        <dbReference type="ARBA" id="ARBA00022741"/>
    </source>
</evidence>
<evidence type="ECO:0000313" key="7">
    <source>
        <dbReference type="Proteomes" id="UP000621436"/>
    </source>
</evidence>
<dbReference type="GO" id="GO:0003924">
    <property type="term" value="F:GTPase activity"/>
    <property type="evidence" value="ECO:0007669"/>
    <property type="project" value="InterPro"/>
</dbReference>
<evidence type="ECO:0000256" key="4">
    <source>
        <dbReference type="ARBA" id="ARBA00023134"/>
    </source>
</evidence>
<gene>
    <name evidence="6" type="primary">meaB</name>
    <name evidence="6" type="ORF">I0Q91_08840</name>
</gene>
<evidence type="ECO:0000256" key="1">
    <source>
        <dbReference type="ARBA" id="ARBA00009625"/>
    </source>
</evidence>
<keyword evidence="2" id="KW-0547">Nucleotide-binding</keyword>
<keyword evidence="4" id="KW-0342">GTP-binding</keyword>
<dbReference type="SUPFAM" id="SSF52540">
    <property type="entry name" value="P-loop containing nucleoside triphosphate hydrolases"/>
    <property type="match status" value="1"/>
</dbReference>
<comment type="similarity">
    <text evidence="1">Belongs to the SIMIBI class G3E GTPase family. ArgK/MeaB subfamily.</text>
</comment>
<dbReference type="AlphaFoldDB" id="A0A931AQP2"/>
<reference evidence="6" key="1">
    <citation type="submission" date="2020-11" db="EMBL/GenBank/DDBJ databases">
        <title>Halonatronomonas betainensis gen. nov., sp. nov. a novel haloalkaliphilic representative of the family Halanaerobiacae capable of betaine degradation.</title>
        <authorList>
            <person name="Boltyanskaya Y."/>
            <person name="Kevbrin V."/>
            <person name="Detkova E."/>
            <person name="Grouzdev D.S."/>
            <person name="Koziaeva V."/>
            <person name="Zhilina T."/>
        </authorList>
    </citation>
    <scope>NUCLEOTIDE SEQUENCE</scope>
    <source>
        <strain evidence="6">Z-7014</strain>
    </source>
</reference>
<dbReference type="Proteomes" id="UP000621436">
    <property type="component" value="Unassembled WGS sequence"/>
</dbReference>
<dbReference type="CDD" id="cd03114">
    <property type="entry name" value="MMAA-like"/>
    <property type="match status" value="1"/>
</dbReference>
<dbReference type="PANTHER" id="PTHR43087">
    <property type="entry name" value="LYSINE/ARGININE/ORNITHINE TRANSPORT SYSTEM KINASE"/>
    <property type="match status" value="1"/>
</dbReference>
<dbReference type="PANTHER" id="PTHR43087:SF1">
    <property type="entry name" value="LAO_AO TRANSPORT SYSTEM ATPASE"/>
    <property type="match status" value="1"/>
</dbReference>
<organism evidence="6 7">
    <name type="scientific">Halonatronomonas betaini</name>
    <dbReference type="NCBI Taxonomy" id="2778430"/>
    <lineage>
        <taxon>Bacteria</taxon>
        <taxon>Bacillati</taxon>
        <taxon>Bacillota</taxon>
        <taxon>Clostridia</taxon>
        <taxon>Halanaerobiales</taxon>
        <taxon>Halarsenatibacteraceae</taxon>
        <taxon>Halonatronomonas</taxon>
    </lineage>
</organism>
<dbReference type="InterPro" id="IPR005129">
    <property type="entry name" value="GTPase_ArgK"/>
</dbReference>
<dbReference type="Gene3D" id="3.40.50.300">
    <property type="entry name" value="P-loop containing nucleotide triphosphate hydrolases"/>
    <property type="match status" value="1"/>
</dbReference>
<evidence type="ECO:0000256" key="5">
    <source>
        <dbReference type="ARBA" id="ARBA00023186"/>
    </source>
</evidence>
<keyword evidence="7" id="KW-1185">Reference proteome</keyword>
<protein>
    <submittedName>
        <fullName evidence="6">Methylmalonyl Co-A mutase-associated GTPase MeaB</fullName>
    </submittedName>
</protein>
<keyword evidence="3" id="KW-0378">Hydrolase</keyword>
<dbReference type="NCBIfam" id="TIGR00750">
    <property type="entry name" value="lao"/>
    <property type="match status" value="1"/>
</dbReference>
<proteinExistence type="inferred from homology"/>
<comment type="caution">
    <text evidence="6">The sequence shown here is derived from an EMBL/GenBank/DDBJ whole genome shotgun (WGS) entry which is preliminary data.</text>
</comment>
<dbReference type="RefSeq" id="WP_270454143.1">
    <property type="nucleotide sequence ID" value="NZ_JADPIE010000004.1"/>
</dbReference>
<sequence>MKIDAEKIIAGDEKTVAKAISLVENSRGEAFDLLRELYLKTELAYLLGVTGPPGGGKSTLVEKIVSRWVDSGERVAVIAIDPSSEFSGGALLGDRIRMGRIATHPDVFIRSMATRGYLGGLNPAIFDTVLVLSAAGYNRIVIETVGVGQNEIDIVSLADTTLVVTVPEAGDEIQSFKAGLMEAGDLFVLNKSDHATAHKMELILKQMIDLARSDDSGWKIPLIKTVATEEDGIGELIEKIAEHKGYLKESNQELDNKKKVMKNHLIHLLEEGLRNKYIEPLLKDEDFSTSLDDVIERKKDPYTRVSEWLSDFGEGV</sequence>
<keyword evidence="5" id="KW-0143">Chaperone</keyword>
<dbReference type="GO" id="GO:0005525">
    <property type="term" value="F:GTP binding"/>
    <property type="evidence" value="ECO:0007669"/>
    <property type="project" value="UniProtKB-KW"/>
</dbReference>
<name>A0A931AQP2_9FIRM</name>